<comment type="caution">
    <text evidence="1">The sequence shown here is derived from an EMBL/GenBank/DDBJ whole genome shotgun (WGS) entry which is preliminary data.</text>
</comment>
<evidence type="ECO:0008006" key="3">
    <source>
        <dbReference type="Google" id="ProtNLM"/>
    </source>
</evidence>
<gene>
    <name evidence="1" type="ORF">ACFQ4G_19120</name>
</gene>
<reference evidence="2" key="1">
    <citation type="journal article" date="2019" name="Int. J. Syst. Evol. Microbiol.">
        <title>The Global Catalogue of Microorganisms (GCM) 10K type strain sequencing project: providing services to taxonomists for standard genome sequencing and annotation.</title>
        <authorList>
            <consortium name="The Broad Institute Genomics Platform"/>
            <consortium name="The Broad Institute Genome Sequencing Center for Infectious Disease"/>
            <person name="Wu L."/>
            <person name="Ma J."/>
        </authorList>
    </citation>
    <scope>NUCLEOTIDE SEQUENCE [LARGE SCALE GENOMIC DNA]</scope>
    <source>
        <strain evidence="2">CCUG 56108</strain>
    </source>
</reference>
<evidence type="ECO:0000313" key="1">
    <source>
        <dbReference type="EMBL" id="MFD1303683.1"/>
    </source>
</evidence>
<accession>A0ABW3X2H7</accession>
<dbReference type="Proteomes" id="UP001597176">
    <property type="component" value="Unassembled WGS sequence"/>
</dbReference>
<name>A0ABW3X2H7_9HYPH</name>
<dbReference type="EMBL" id="JBHTND010000035">
    <property type="protein sequence ID" value="MFD1303683.1"/>
    <property type="molecule type" value="Genomic_DNA"/>
</dbReference>
<protein>
    <recommendedName>
        <fullName evidence="3">Phospholipase D-like domain-containing protein</fullName>
    </recommendedName>
</protein>
<organism evidence="1 2">
    <name type="scientific">Methylobacterium marchantiae</name>
    <dbReference type="NCBI Taxonomy" id="600331"/>
    <lineage>
        <taxon>Bacteria</taxon>
        <taxon>Pseudomonadati</taxon>
        <taxon>Pseudomonadota</taxon>
        <taxon>Alphaproteobacteria</taxon>
        <taxon>Hyphomicrobiales</taxon>
        <taxon>Methylobacteriaceae</taxon>
        <taxon>Methylobacterium</taxon>
    </lineage>
</organism>
<sequence length="481" mass="54124">MDHYDLLARPDWRARSVLVVTPYVEGKFFRRLVRDLAPGMLTVVIDDGCRPEDIRMIQALRSKGQQIQVALGGATGLMHAKVFHVEWETPGGRSAHSLVYGSGNATRQAFEGDINAELMCRARLTAVHHRPILQWTRAVRDAVASIADGDARVEGVRDVALADGIVVRLPTIVVKDATTKAGNFDLWLQRGRLAAAFRPDPSFLRVHINLHSDLPPGTLEQTVLDLGFETQRTRRLGIPYLRTGGLLDGGTEGHGHWRSRYFALTHLGDWCSAACHAERKHQFRKAGHVGRARTLALLNGLKDPSRRNRTRARYLDRIEGLWTALGPDAKTYLSSNGGRVDLERYGRLFEQRVDYDLTRAADEEFRTRFIDGVEIIDVPRFRVDTRAWNAFVESFARQLRMEDMKRRSVSLIYRRVSAALGVRLTDPFENPLHAVKLLRKHWNHEIQDDDGEPTTVGAYIDGYHYAGADDLGDGPSSSRPS</sequence>
<proteinExistence type="predicted"/>
<dbReference type="RefSeq" id="WP_379040854.1">
    <property type="nucleotide sequence ID" value="NZ_JBHTND010000035.1"/>
</dbReference>
<keyword evidence="2" id="KW-1185">Reference proteome</keyword>
<evidence type="ECO:0000313" key="2">
    <source>
        <dbReference type="Proteomes" id="UP001597176"/>
    </source>
</evidence>